<dbReference type="InterPro" id="IPR016129">
    <property type="entry name" value="Caspase_his_AS"/>
</dbReference>
<dbReference type="InterPro" id="IPR029030">
    <property type="entry name" value="Caspase-like_dom_sf"/>
</dbReference>
<dbReference type="PROSITE" id="PS01121">
    <property type="entry name" value="CASPASE_HIS"/>
    <property type="match status" value="1"/>
</dbReference>
<dbReference type="PANTHER" id="PTHR47901">
    <property type="entry name" value="CASPASE RECRUITMENT DOMAIN-CONTAINING PROTEIN 18"/>
    <property type="match status" value="1"/>
</dbReference>
<dbReference type="Gene3D" id="3.30.70.1470">
    <property type="entry name" value="Caspase-like"/>
    <property type="match status" value="1"/>
</dbReference>
<sequence>MSITTYFSILNNFLEQESAEIIQEILPNISSILNYLINESDTPEIFNKCIGTDLKLTKSLLNILKNGDQKFLINFYNALINSGNLFCLCKFLQTHLVDMFRFENLFKLNVLLSYPVKITLPSFENQINLEIKIEFVKKHFKLINLNLLDVSTILEQLNIWRIFKNLNLKDFEMSENEFLIKILTSKNQPSHAYDCFCFTLLLTKQFKMFSIFYELANLKWIEICWRMILNKTIDYNDELNKNNRDIPKELLFDNLFKVENVDSASNNDIINYYRTHKNEIYQNFSTPRGLALIINNYQFINKQNREGTQVDEFSLCNLFKQLGYKIICERDLTAQQMCITIQKFAEREEHLQCDSAIVVVLSHGVFDHLLGVDEMPVNFHSFVSSLNSKNAPKLIGKPKIFIVQACRGENFDAGVEHTIESEEGVDGPSFPPLFSIFSKYIKPNNSNNNNPLNASSVFQNAPSPNSQNYFNESQGQRVQKRLKIEKVPTFADILIASATTSYNVSWRNSATGTWFIQTLCEVFSKRAKNDDILKMLTYVKSEVAKKESNSGGKYKQVPETLSTLCKHFYFFPGVTNKEI</sequence>
<keyword evidence="6" id="KW-0865">Zymogen</keyword>
<gene>
    <name evidence="10" type="ORF">MENT_LOCUS32082</name>
</gene>
<dbReference type="InterPro" id="IPR002398">
    <property type="entry name" value="Pept_C14"/>
</dbReference>
<evidence type="ECO:0000256" key="3">
    <source>
        <dbReference type="ARBA" id="ARBA00022703"/>
    </source>
</evidence>
<feature type="domain" description="Caspase family p10" evidence="8">
    <location>
        <begin position="483"/>
        <end position="572"/>
    </location>
</feature>
<accession>A0A6V7VYY8</accession>
<proteinExistence type="inferred from homology"/>
<evidence type="ECO:0000313" key="10">
    <source>
        <dbReference type="EMBL" id="CAD2180032.1"/>
    </source>
</evidence>
<evidence type="ECO:0000256" key="2">
    <source>
        <dbReference type="ARBA" id="ARBA00022670"/>
    </source>
</evidence>
<evidence type="ECO:0000259" key="8">
    <source>
        <dbReference type="PROSITE" id="PS50207"/>
    </source>
</evidence>
<comment type="caution">
    <text evidence="10">The sequence shown here is derived from an EMBL/GenBank/DDBJ whole genome shotgun (WGS) entry which is preliminary data.</text>
</comment>
<dbReference type="InterPro" id="IPR015917">
    <property type="entry name" value="Pept_C14A"/>
</dbReference>
<dbReference type="InterPro" id="IPR033139">
    <property type="entry name" value="Caspase_cys_AS"/>
</dbReference>
<dbReference type="OrthoDB" id="6114029at2759"/>
<dbReference type="PROSITE" id="PS01122">
    <property type="entry name" value="CASPASE_CYS"/>
    <property type="match status" value="1"/>
</dbReference>
<dbReference type="SMART" id="SM00115">
    <property type="entry name" value="CASc"/>
    <property type="match status" value="1"/>
</dbReference>
<dbReference type="GO" id="GO:0006508">
    <property type="term" value="P:proteolysis"/>
    <property type="evidence" value="ECO:0007669"/>
    <property type="project" value="UniProtKB-KW"/>
</dbReference>
<dbReference type="GO" id="GO:0006915">
    <property type="term" value="P:apoptotic process"/>
    <property type="evidence" value="ECO:0007669"/>
    <property type="project" value="UniProtKB-KW"/>
</dbReference>
<evidence type="ECO:0000256" key="7">
    <source>
        <dbReference type="RuleBase" id="RU003971"/>
    </source>
</evidence>
<dbReference type="Gene3D" id="3.40.50.1460">
    <property type="match status" value="1"/>
</dbReference>
<evidence type="ECO:0000313" key="11">
    <source>
        <dbReference type="Proteomes" id="UP000580250"/>
    </source>
</evidence>
<keyword evidence="3" id="KW-0053">Apoptosis</keyword>
<evidence type="ECO:0000256" key="5">
    <source>
        <dbReference type="ARBA" id="ARBA00022807"/>
    </source>
</evidence>
<organism evidence="10 11">
    <name type="scientific">Meloidogyne enterolobii</name>
    <name type="common">Root-knot nematode worm</name>
    <name type="synonym">Meloidogyne mayaguensis</name>
    <dbReference type="NCBI Taxonomy" id="390850"/>
    <lineage>
        <taxon>Eukaryota</taxon>
        <taxon>Metazoa</taxon>
        <taxon>Ecdysozoa</taxon>
        <taxon>Nematoda</taxon>
        <taxon>Chromadorea</taxon>
        <taxon>Rhabditida</taxon>
        <taxon>Tylenchina</taxon>
        <taxon>Tylenchomorpha</taxon>
        <taxon>Tylenchoidea</taxon>
        <taxon>Meloidogynidae</taxon>
        <taxon>Meloidogyninae</taxon>
        <taxon>Meloidogyne</taxon>
    </lineage>
</organism>
<evidence type="ECO:0000256" key="6">
    <source>
        <dbReference type="ARBA" id="ARBA00023145"/>
    </source>
</evidence>
<dbReference type="CDD" id="cd00032">
    <property type="entry name" value="CASc"/>
    <property type="match status" value="1"/>
</dbReference>
<dbReference type="PANTHER" id="PTHR47901:SF8">
    <property type="entry name" value="CASPASE-3"/>
    <property type="match status" value="1"/>
</dbReference>
<dbReference type="InterPro" id="IPR002138">
    <property type="entry name" value="Pept_C14_p10"/>
</dbReference>
<dbReference type="AlphaFoldDB" id="A0A6V7VYY8"/>
<reference evidence="10 11" key="1">
    <citation type="submission" date="2020-08" db="EMBL/GenBank/DDBJ databases">
        <authorList>
            <person name="Koutsovoulos G."/>
            <person name="Danchin GJ E."/>
        </authorList>
    </citation>
    <scope>NUCLEOTIDE SEQUENCE [LARGE SCALE GENOMIC DNA]</scope>
</reference>
<protein>
    <submittedName>
        <fullName evidence="10">Uncharacterized protein</fullName>
    </submittedName>
</protein>
<dbReference type="PROSITE" id="PS50208">
    <property type="entry name" value="CASPASE_P20"/>
    <property type="match status" value="1"/>
</dbReference>
<keyword evidence="4" id="KW-0378">Hydrolase</keyword>
<keyword evidence="2" id="KW-0645">Protease</keyword>
<dbReference type="InterPro" id="IPR011600">
    <property type="entry name" value="Pept_C14_caspase"/>
</dbReference>
<evidence type="ECO:0000256" key="4">
    <source>
        <dbReference type="ARBA" id="ARBA00022801"/>
    </source>
</evidence>
<dbReference type="EMBL" id="CAJEWN010000360">
    <property type="protein sequence ID" value="CAD2180032.1"/>
    <property type="molecule type" value="Genomic_DNA"/>
</dbReference>
<evidence type="ECO:0000256" key="1">
    <source>
        <dbReference type="ARBA" id="ARBA00010134"/>
    </source>
</evidence>
<dbReference type="GO" id="GO:0004197">
    <property type="term" value="F:cysteine-type endopeptidase activity"/>
    <property type="evidence" value="ECO:0007669"/>
    <property type="project" value="InterPro"/>
</dbReference>
<name>A0A6V7VYY8_MELEN</name>
<feature type="domain" description="Caspase family p20" evidence="9">
    <location>
        <begin position="287"/>
        <end position="410"/>
    </location>
</feature>
<dbReference type="InterPro" id="IPR001309">
    <property type="entry name" value="Pept_C14_p20"/>
</dbReference>
<dbReference type="Pfam" id="PF00656">
    <property type="entry name" value="Peptidase_C14"/>
    <property type="match status" value="1"/>
</dbReference>
<dbReference type="PRINTS" id="PR00376">
    <property type="entry name" value="IL1BCENZYME"/>
</dbReference>
<dbReference type="PROSITE" id="PS50207">
    <property type="entry name" value="CASPASE_P10"/>
    <property type="match status" value="1"/>
</dbReference>
<keyword evidence="5" id="KW-0788">Thiol protease</keyword>
<dbReference type="SUPFAM" id="SSF52129">
    <property type="entry name" value="Caspase-like"/>
    <property type="match status" value="1"/>
</dbReference>
<dbReference type="Proteomes" id="UP000580250">
    <property type="component" value="Unassembled WGS sequence"/>
</dbReference>
<evidence type="ECO:0000259" key="9">
    <source>
        <dbReference type="PROSITE" id="PS50208"/>
    </source>
</evidence>
<comment type="similarity">
    <text evidence="1 7">Belongs to the peptidase C14A family.</text>
</comment>